<dbReference type="PANTHER" id="PTHR37299">
    <property type="entry name" value="TRANSCRIPTIONAL REGULATOR-RELATED"/>
    <property type="match status" value="1"/>
</dbReference>
<keyword evidence="8" id="KW-0238">DNA-binding</keyword>
<dbReference type="GO" id="GO:0000156">
    <property type="term" value="F:phosphorelay response regulator activity"/>
    <property type="evidence" value="ECO:0007669"/>
    <property type="project" value="InterPro"/>
</dbReference>
<dbReference type="OrthoDB" id="3183007at2"/>
<evidence type="ECO:0000256" key="4">
    <source>
        <dbReference type="ARBA" id="ARBA00037164"/>
    </source>
</evidence>
<dbReference type="AlphaFoldDB" id="A0A369LH59"/>
<evidence type="ECO:0000313" key="9">
    <source>
        <dbReference type="Proteomes" id="UP000253792"/>
    </source>
</evidence>
<dbReference type="Proteomes" id="UP000253792">
    <property type="component" value="Unassembled WGS sequence"/>
</dbReference>
<comment type="function">
    <text evidence="4">Required for high-level post-exponential phase expression of a series of secreted proteins.</text>
</comment>
<gene>
    <name evidence="8" type="ORF">C1880_01185</name>
</gene>
<dbReference type="SUPFAM" id="SSF52172">
    <property type="entry name" value="CheY-like"/>
    <property type="match status" value="1"/>
</dbReference>
<accession>A0A369LH59</accession>
<dbReference type="InterPro" id="IPR007492">
    <property type="entry name" value="LytTR_DNA-bd_dom"/>
</dbReference>
<feature type="domain" description="Response regulatory" evidence="6">
    <location>
        <begin position="5"/>
        <end position="124"/>
    </location>
</feature>
<dbReference type="SMART" id="SM00850">
    <property type="entry name" value="LytTR"/>
    <property type="match status" value="1"/>
</dbReference>
<dbReference type="InterPro" id="IPR011006">
    <property type="entry name" value="CheY-like_superfamily"/>
</dbReference>
<keyword evidence="2" id="KW-0902">Two-component regulatory system</keyword>
<comment type="caution">
    <text evidence="8">The sequence shown here is derived from an EMBL/GenBank/DDBJ whole genome shotgun (WGS) entry which is preliminary data.</text>
</comment>
<feature type="domain" description="HTH LytTR-type" evidence="7">
    <location>
        <begin position="135"/>
        <end position="234"/>
    </location>
</feature>
<evidence type="ECO:0000259" key="6">
    <source>
        <dbReference type="PROSITE" id="PS50110"/>
    </source>
</evidence>
<dbReference type="Gene3D" id="3.40.50.2300">
    <property type="match status" value="1"/>
</dbReference>
<dbReference type="Gene3D" id="2.40.50.1020">
    <property type="entry name" value="LytTr DNA-binding domain"/>
    <property type="match status" value="1"/>
</dbReference>
<dbReference type="InterPro" id="IPR046947">
    <property type="entry name" value="LytR-like"/>
</dbReference>
<dbReference type="PANTHER" id="PTHR37299:SF3">
    <property type="entry name" value="STAGE 0 SPORULATION PROTEIN A HOMOLOG"/>
    <property type="match status" value="1"/>
</dbReference>
<evidence type="ECO:0000256" key="2">
    <source>
        <dbReference type="ARBA" id="ARBA00023012"/>
    </source>
</evidence>
<dbReference type="EMBL" id="PPTP01000001">
    <property type="protein sequence ID" value="RDB57465.1"/>
    <property type="molecule type" value="Genomic_DNA"/>
</dbReference>
<proteinExistence type="predicted"/>
<name>A0A369LH59_9ACTN</name>
<keyword evidence="1" id="KW-0963">Cytoplasm</keyword>
<dbReference type="PROSITE" id="PS50110">
    <property type="entry name" value="RESPONSE_REGULATORY"/>
    <property type="match status" value="1"/>
</dbReference>
<protein>
    <submittedName>
        <fullName evidence="8">DNA-binding response regulator</fullName>
    </submittedName>
</protein>
<evidence type="ECO:0000259" key="7">
    <source>
        <dbReference type="PROSITE" id="PS50930"/>
    </source>
</evidence>
<keyword evidence="3" id="KW-0010">Activator</keyword>
<keyword evidence="5" id="KW-0597">Phosphoprotein</keyword>
<evidence type="ECO:0000256" key="3">
    <source>
        <dbReference type="ARBA" id="ARBA00023159"/>
    </source>
</evidence>
<dbReference type="SMART" id="SM00448">
    <property type="entry name" value="REC"/>
    <property type="match status" value="1"/>
</dbReference>
<keyword evidence="9" id="KW-1185">Reference proteome</keyword>
<evidence type="ECO:0000313" key="8">
    <source>
        <dbReference type="EMBL" id="RDB57465.1"/>
    </source>
</evidence>
<evidence type="ECO:0000256" key="1">
    <source>
        <dbReference type="ARBA" id="ARBA00022490"/>
    </source>
</evidence>
<feature type="modified residue" description="4-aspartylphosphate" evidence="5">
    <location>
        <position position="59"/>
    </location>
</feature>
<evidence type="ECO:0000256" key="5">
    <source>
        <dbReference type="PROSITE-ProRule" id="PRU00169"/>
    </source>
</evidence>
<dbReference type="Pfam" id="PF04397">
    <property type="entry name" value="LytTR"/>
    <property type="match status" value="1"/>
</dbReference>
<dbReference type="InterPro" id="IPR001789">
    <property type="entry name" value="Sig_transdc_resp-reg_receiver"/>
</dbReference>
<dbReference type="PROSITE" id="PS50930">
    <property type="entry name" value="HTH_LYTTR"/>
    <property type="match status" value="1"/>
</dbReference>
<reference evidence="8 9" key="1">
    <citation type="journal article" date="2018" name="Elife">
        <title>Discovery and characterization of a prevalent human gut bacterial enzyme sufficient for the inactivation of a family of plant toxins.</title>
        <authorList>
            <person name="Koppel N."/>
            <person name="Bisanz J.E."/>
            <person name="Pandelia M.E."/>
            <person name="Turnbaugh P.J."/>
            <person name="Balskus E.P."/>
        </authorList>
    </citation>
    <scope>NUCLEOTIDE SEQUENCE [LARGE SCALE GENOMIC DNA]</scope>
    <source>
        <strain evidence="9">anaerobia AP69FAA</strain>
    </source>
</reference>
<organism evidence="8 9">
    <name type="scientific">Senegalimassilia anaerobia</name>
    <dbReference type="NCBI Taxonomy" id="1473216"/>
    <lineage>
        <taxon>Bacteria</taxon>
        <taxon>Bacillati</taxon>
        <taxon>Actinomycetota</taxon>
        <taxon>Coriobacteriia</taxon>
        <taxon>Coriobacteriales</taxon>
        <taxon>Coriobacteriaceae</taxon>
        <taxon>Senegalimassilia</taxon>
    </lineage>
</organism>
<dbReference type="STRING" id="1034345.GCA_000236865_01382"/>
<dbReference type="GO" id="GO:0003677">
    <property type="term" value="F:DNA binding"/>
    <property type="evidence" value="ECO:0007669"/>
    <property type="project" value="UniProtKB-KW"/>
</dbReference>
<sequence length="241" mass="27340">MGAFHLLALEDNEEYQKVLRSMLSKYPGRSRLDVDIISGVTTFEALMASDDRIDIFITDIDLGEDNPSGIELVRRYFPAGSPTKVIYISGHVEFCTSVYQTEYTYFLLKPINQSDFDAALDKALSNLQDSRQLPVAIQHNGTVTMVDPAEVEFVESERRKVRLHSVRGECIETYATLGQMLDMLPECFVQCHKSYLVNMACIVELRPSSVLLRSGREVPVSQRQRTSVRDSFFHYVGLNAR</sequence>